<evidence type="ECO:0000313" key="1">
    <source>
        <dbReference type="EMBL" id="EGE04997.1"/>
    </source>
</evidence>
<dbReference type="EMBL" id="DS995736">
    <property type="protein sequence ID" value="EGE04997.1"/>
    <property type="molecule type" value="Genomic_DNA"/>
</dbReference>
<dbReference type="Proteomes" id="UP000009169">
    <property type="component" value="Unassembled WGS sequence"/>
</dbReference>
<reference evidence="2" key="1">
    <citation type="journal article" date="2012" name="MBio">
        <title>Comparative genome analysis of Trichophyton rubrum and related dermatophytes reveals candidate genes involved in infection.</title>
        <authorList>
            <person name="Martinez D.A."/>
            <person name="Oliver B.G."/>
            <person name="Graeser Y."/>
            <person name="Goldberg J.M."/>
            <person name="Li W."/>
            <person name="Martinez-Rossi N.M."/>
            <person name="Monod M."/>
            <person name="Shelest E."/>
            <person name="Barton R.C."/>
            <person name="Birch E."/>
            <person name="Brakhage A.A."/>
            <person name="Chen Z."/>
            <person name="Gurr S.J."/>
            <person name="Heiman D."/>
            <person name="Heitman J."/>
            <person name="Kosti I."/>
            <person name="Rossi A."/>
            <person name="Saif S."/>
            <person name="Samalova M."/>
            <person name="Saunders C.W."/>
            <person name="Shea T."/>
            <person name="Summerbell R.C."/>
            <person name="Xu J."/>
            <person name="Young S."/>
            <person name="Zeng Q."/>
            <person name="Birren B.W."/>
            <person name="Cuomo C.A."/>
            <person name="White T.C."/>
        </authorList>
    </citation>
    <scope>NUCLEOTIDE SEQUENCE [LARGE SCALE GENOMIC DNA]</scope>
    <source>
        <strain evidence="2">ATCC MYA-4606 / CBS 127.97</strain>
    </source>
</reference>
<keyword evidence="2" id="KW-1185">Reference proteome</keyword>
<evidence type="ECO:0000313" key="2">
    <source>
        <dbReference type="Proteomes" id="UP000009169"/>
    </source>
</evidence>
<accession>F2PSX9</accession>
<name>F2PSX9_TRIEC</name>
<sequence length="68" mass="7547">MVEVPHGILHLVTENLVRTGSPKYDRIITMESAGWQQPRLNSGNGPRGKAAFGWELCSRMGLLSVLNR</sequence>
<dbReference type="AlphaFoldDB" id="F2PSX9"/>
<dbReference type="VEuPathDB" id="FungiDB:TEQG_08678"/>
<gene>
    <name evidence="1" type="ORF">TEQG_08678</name>
</gene>
<protein>
    <submittedName>
        <fullName evidence="1">Uncharacterized protein</fullName>
    </submittedName>
</protein>
<proteinExistence type="predicted"/>
<organism evidence="1 2">
    <name type="scientific">Trichophyton equinum (strain ATCC MYA-4606 / CBS 127.97)</name>
    <name type="common">Horse ringworm fungus</name>
    <dbReference type="NCBI Taxonomy" id="559882"/>
    <lineage>
        <taxon>Eukaryota</taxon>
        <taxon>Fungi</taxon>
        <taxon>Dikarya</taxon>
        <taxon>Ascomycota</taxon>
        <taxon>Pezizomycotina</taxon>
        <taxon>Eurotiomycetes</taxon>
        <taxon>Eurotiomycetidae</taxon>
        <taxon>Onygenales</taxon>
        <taxon>Arthrodermataceae</taxon>
        <taxon>Trichophyton</taxon>
    </lineage>
</organism>
<dbReference type="HOGENOM" id="CLU_2795755_0_0_1"/>